<feature type="region of interest" description="Disordered" evidence="1">
    <location>
        <begin position="1"/>
        <end position="38"/>
    </location>
</feature>
<dbReference type="AlphaFoldDB" id="A0A0M8ZUJ2"/>
<evidence type="ECO:0000313" key="3">
    <source>
        <dbReference type="Proteomes" id="UP000053105"/>
    </source>
</evidence>
<protein>
    <submittedName>
        <fullName evidence="2">Uncharacterized protein</fullName>
    </submittedName>
</protein>
<gene>
    <name evidence="2" type="ORF">WN51_05236</name>
</gene>
<sequence length="63" mass="7399">MANINWPVYREKERERGKEPKEKRRKKPPQRRSLSNFFPSLDSLPAALTLDSAITINSRTCLR</sequence>
<feature type="compositionally biased region" description="Basic and acidic residues" evidence="1">
    <location>
        <begin position="9"/>
        <end position="22"/>
    </location>
</feature>
<evidence type="ECO:0000256" key="1">
    <source>
        <dbReference type="SAM" id="MobiDB-lite"/>
    </source>
</evidence>
<evidence type="ECO:0000313" key="2">
    <source>
        <dbReference type="EMBL" id="KOX70286.1"/>
    </source>
</evidence>
<proteinExistence type="predicted"/>
<dbReference type="EMBL" id="KQ435867">
    <property type="protein sequence ID" value="KOX70286.1"/>
    <property type="molecule type" value="Genomic_DNA"/>
</dbReference>
<dbReference type="Proteomes" id="UP000053105">
    <property type="component" value="Unassembled WGS sequence"/>
</dbReference>
<reference evidence="2 3" key="1">
    <citation type="submission" date="2015-07" db="EMBL/GenBank/DDBJ databases">
        <title>The genome of Melipona quadrifasciata.</title>
        <authorList>
            <person name="Pan H."/>
            <person name="Kapheim K."/>
        </authorList>
    </citation>
    <scope>NUCLEOTIDE SEQUENCE [LARGE SCALE GENOMIC DNA]</scope>
    <source>
        <strain evidence="2">0111107301</strain>
        <tissue evidence="2">Whole body</tissue>
    </source>
</reference>
<name>A0A0M8ZUJ2_9HYME</name>
<accession>A0A0M8ZUJ2</accession>
<keyword evidence="3" id="KW-1185">Reference proteome</keyword>
<organism evidence="2 3">
    <name type="scientific">Melipona quadrifasciata</name>
    <dbReference type="NCBI Taxonomy" id="166423"/>
    <lineage>
        <taxon>Eukaryota</taxon>
        <taxon>Metazoa</taxon>
        <taxon>Ecdysozoa</taxon>
        <taxon>Arthropoda</taxon>
        <taxon>Hexapoda</taxon>
        <taxon>Insecta</taxon>
        <taxon>Pterygota</taxon>
        <taxon>Neoptera</taxon>
        <taxon>Endopterygota</taxon>
        <taxon>Hymenoptera</taxon>
        <taxon>Apocrita</taxon>
        <taxon>Aculeata</taxon>
        <taxon>Apoidea</taxon>
        <taxon>Anthophila</taxon>
        <taxon>Apidae</taxon>
        <taxon>Melipona</taxon>
    </lineage>
</organism>